<dbReference type="Proteomes" id="UP001059041">
    <property type="component" value="Unassembled WGS sequence"/>
</dbReference>
<reference evidence="1" key="1">
    <citation type="submission" date="2021-02" db="EMBL/GenBank/DDBJ databases">
        <title>Comparative genomics reveals that relaxation of natural selection precedes convergent phenotypic evolution of cavefish.</title>
        <authorList>
            <person name="Peng Z."/>
        </authorList>
    </citation>
    <scope>NUCLEOTIDE SEQUENCE</scope>
    <source>
        <tissue evidence="1">Muscle</tissue>
    </source>
</reference>
<name>A0A9W7T3V3_TRIRA</name>
<gene>
    <name evidence="1" type="ORF">IRJ41_011046</name>
</gene>
<organism evidence="1 2">
    <name type="scientific">Triplophysa rosa</name>
    <name type="common">Cave loach</name>
    <dbReference type="NCBI Taxonomy" id="992332"/>
    <lineage>
        <taxon>Eukaryota</taxon>
        <taxon>Metazoa</taxon>
        <taxon>Chordata</taxon>
        <taxon>Craniata</taxon>
        <taxon>Vertebrata</taxon>
        <taxon>Euteleostomi</taxon>
        <taxon>Actinopterygii</taxon>
        <taxon>Neopterygii</taxon>
        <taxon>Teleostei</taxon>
        <taxon>Ostariophysi</taxon>
        <taxon>Cypriniformes</taxon>
        <taxon>Nemacheilidae</taxon>
        <taxon>Triplophysa</taxon>
    </lineage>
</organism>
<keyword evidence="2" id="KW-1185">Reference proteome</keyword>
<dbReference type="EMBL" id="JAFHDT010000331">
    <property type="protein sequence ID" value="KAI7789821.1"/>
    <property type="molecule type" value="Genomic_DNA"/>
</dbReference>
<accession>A0A9W7T3V3</accession>
<dbReference type="AlphaFoldDB" id="A0A9W7T3V3"/>
<proteinExistence type="predicted"/>
<protein>
    <submittedName>
        <fullName evidence="1">Uncharacterized protein</fullName>
    </submittedName>
</protein>
<evidence type="ECO:0000313" key="2">
    <source>
        <dbReference type="Proteomes" id="UP001059041"/>
    </source>
</evidence>
<comment type="caution">
    <text evidence="1">The sequence shown here is derived from an EMBL/GenBank/DDBJ whole genome shotgun (WGS) entry which is preliminary data.</text>
</comment>
<evidence type="ECO:0000313" key="1">
    <source>
        <dbReference type="EMBL" id="KAI7789821.1"/>
    </source>
</evidence>
<sequence length="69" mass="7481">MYVSGCDVAALSEVNCNEEGRFCCPTFNLPFCHSESSRGNTLHSGAEGFIIITIIIITPPECSQQRGTQ</sequence>